<dbReference type="GO" id="GO:0005737">
    <property type="term" value="C:cytoplasm"/>
    <property type="evidence" value="ECO:0007669"/>
    <property type="project" value="InterPro"/>
</dbReference>
<evidence type="ECO:0000313" key="9">
    <source>
        <dbReference type="EMBL" id="KAJ1961229.1"/>
    </source>
</evidence>
<keyword evidence="4" id="KW-0031">Aminopeptidase</keyword>
<dbReference type="PROSITE" id="PS00631">
    <property type="entry name" value="CYTOSOL_AP"/>
    <property type="match status" value="1"/>
</dbReference>
<accession>A0A9W8E637</accession>
<dbReference type="InterPro" id="IPR011356">
    <property type="entry name" value="Leucine_aapep/pepB"/>
</dbReference>
<comment type="caution">
    <text evidence="9">The sequence shown here is derived from an EMBL/GenBank/DDBJ whole genome shotgun (WGS) entry which is preliminary data.</text>
</comment>
<evidence type="ECO:0000256" key="3">
    <source>
        <dbReference type="ARBA" id="ARBA00009528"/>
    </source>
</evidence>
<keyword evidence="10" id="KW-1185">Reference proteome</keyword>
<gene>
    <name evidence="9" type="ORF">IWQ62_003940</name>
</gene>
<evidence type="ECO:0000256" key="7">
    <source>
        <dbReference type="SAM" id="MobiDB-lite"/>
    </source>
</evidence>
<comment type="catalytic activity">
    <reaction evidence="1">
        <text>Release of an N-terminal amino acid, Xaa-|-Yaa-, in which Xaa is preferably Leu, but may be other amino acids including Pro although not Arg or Lys, and Yaa may be Pro. Amino acid amides and methyl esters are also readily hydrolyzed, but rates on arylamides are exceedingly low.</text>
        <dbReference type="EC" id="3.4.11.1"/>
    </reaction>
</comment>
<evidence type="ECO:0000256" key="2">
    <source>
        <dbReference type="ARBA" id="ARBA00001585"/>
    </source>
</evidence>
<dbReference type="Pfam" id="PF00883">
    <property type="entry name" value="Peptidase_M17"/>
    <property type="match status" value="1"/>
</dbReference>
<evidence type="ECO:0000313" key="10">
    <source>
        <dbReference type="Proteomes" id="UP001150925"/>
    </source>
</evidence>
<evidence type="ECO:0000259" key="8">
    <source>
        <dbReference type="PROSITE" id="PS00631"/>
    </source>
</evidence>
<dbReference type="InterPro" id="IPR023042">
    <property type="entry name" value="Peptidase_M17_leu_NH2_pept"/>
</dbReference>
<evidence type="ECO:0000256" key="4">
    <source>
        <dbReference type="ARBA" id="ARBA00022438"/>
    </source>
</evidence>
<evidence type="ECO:0000256" key="6">
    <source>
        <dbReference type="ARBA" id="ARBA00022801"/>
    </source>
</evidence>
<feature type="domain" description="Cytosol aminopeptidase" evidence="8">
    <location>
        <begin position="395"/>
        <end position="402"/>
    </location>
</feature>
<keyword evidence="5" id="KW-0645">Protease</keyword>
<dbReference type="CDD" id="cd00433">
    <property type="entry name" value="Peptidase_M17"/>
    <property type="match status" value="1"/>
</dbReference>
<keyword evidence="6" id="KW-0378">Hydrolase</keyword>
<dbReference type="SUPFAM" id="SSF52949">
    <property type="entry name" value="Macro domain-like"/>
    <property type="match status" value="1"/>
</dbReference>
<name>A0A9W8E637_9FUNG</name>
<dbReference type="EMBL" id="JANBPY010001174">
    <property type="protein sequence ID" value="KAJ1961229.1"/>
    <property type="molecule type" value="Genomic_DNA"/>
</dbReference>
<feature type="region of interest" description="Disordered" evidence="7">
    <location>
        <begin position="191"/>
        <end position="211"/>
    </location>
</feature>
<comment type="catalytic activity">
    <reaction evidence="2">
        <text>Release of N-terminal proline from a peptide.</text>
        <dbReference type="EC" id="3.4.11.5"/>
    </reaction>
</comment>
<comment type="similarity">
    <text evidence="3">Belongs to the peptidase M17 family.</text>
</comment>
<dbReference type="Gene3D" id="3.40.630.10">
    <property type="entry name" value="Zn peptidases"/>
    <property type="match status" value="1"/>
</dbReference>
<dbReference type="InterPro" id="IPR043472">
    <property type="entry name" value="Macro_dom-like"/>
</dbReference>
<protein>
    <recommendedName>
        <fullName evidence="8">Cytosol aminopeptidase domain-containing protein</fullName>
    </recommendedName>
</protein>
<dbReference type="GO" id="GO:0006508">
    <property type="term" value="P:proteolysis"/>
    <property type="evidence" value="ECO:0007669"/>
    <property type="project" value="UniProtKB-KW"/>
</dbReference>
<evidence type="ECO:0000256" key="5">
    <source>
        <dbReference type="ARBA" id="ARBA00022670"/>
    </source>
</evidence>
<dbReference type="InterPro" id="IPR008283">
    <property type="entry name" value="Peptidase_M17_N"/>
</dbReference>
<dbReference type="AlphaFoldDB" id="A0A9W8E637"/>
<dbReference type="PANTHER" id="PTHR11963">
    <property type="entry name" value="LEUCINE AMINOPEPTIDASE-RELATED"/>
    <property type="match status" value="1"/>
</dbReference>
<dbReference type="HAMAP" id="MF_00181">
    <property type="entry name" value="Cytosol_peptidase_M17"/>
    <property type="match status" value="1"/>
</dbReference>
<dbReference type="GO" id="GO:0030145">
    <property type="term" value="F:manganese ion binding"/>
    <property type="evidence" value="ECO:0007669"/>
    <property type="project" value="InterPro"/>
</dbReference>
<dbReference type="InterPro" id="IPR000819">
    <property type="entry name" value="Peptidase_M17_C"/>
</dbReference>
<dbReference type="GO" id="GO:0070006">
    <property type="term" value="F:metalloaminopeptidase activity"/>
    <property type="evidence" value="ECO:0007669"/>
    <property type="project" value="InterPro"/>
</dbReference>
<dbReference type="Proteomes" id="UP001150925">
    <property type="component" value="Unassembled WGS sequence"/>
</dbReference>
<organism evidence="9 10">
    <name type="scientific">Dispira parvispora</name>
    <dbReference type="NCBI Taxonomy" id="1520584"/>
    <lineage>
        <taxon>Eukaryota</taxon>
        <taxon>Fungi</taxon>
        <taxon>Fungi incertae sedis</taxon>
        <taxon>Zoopagomycota</taxon>
        <taxon>Kickxellomycotina</taxon>
        <taxon>Dimargaritomycetes</taxon>
        <taxon>Dimargaritales</taxon>
        <taxon>Dimargaritaceae</taxon>
        <taxon>Dispira</taxon>
    </lineage>
</organism>
<reference evidence="9" key="1">
    <citation type="submission" date="2022-07" db="EMBL/GenBank/DDBJ databases">
        <title>Phylogenomic reconstructions and comparative analyses of Kickxellomycotina fungi.</title>
        <authorList>
            <person name="Reynolds N.K."/>
            <person name="Stajich J.E."/>
            <person name="Barry K."/>
            <person name="Grigoriev I.V."/>
            <person name="Crous P."/>
            <person name="Smith M.E."/>
        </authorList>
    </citation>
    <scope>NUCLEOTIDE SEQUENCE</scope>
    <source>
        <strain evidence="9">RSA 1196</strain>
    </source>
</reference>
<dbReference type="SUPFAM" id="SSF53187">
    <property type="entry name" value="Zn-dependent exopeptidases"/>
    <property type="match status" value="1"/>
</dbReference>
<dbReference type="PANTHER" id="PTHR11963:SF23">
    <property type="entry name" value="CYTOSOL AMINOPEPTIDASE"/>
    <property type="match status" value="1"/>
</dbReference>
<dbReference type="OrthoDB" id="412814at2759"/>
<dbReference type="Pfam" id="PF02789">
    <property type="entry name" value="Peptidase_M17_N"/>
    <property type="match status" value="1"/>
</dbReference>
<sequence length="579" mass="62860">MLHASTFSRFCSGTSLCRASRLANSTSRTTKRSSYLAYARYMSTEQKDKPFDSLVVGLGQSDSVQKHLESVLPKSLAKDLEHQIKAAGVKGKSGECKVLFPKWTASDTSALSLPLDSTLKVALVGLGTEHQTLTEDLQKEKLRRAVAQGIKTLKQHGATRIGVVNASDPHAAAEASTLALFDHKYSKSVSEKTKDESNVSTVPVRSDSQDIQQLEDKQGWTSGVVYGTAQNLARRWMDTPSNLMTPRLFAQEVHQHLGSLPGVEIHERDATWAEEQGMGCFLGVTKGSAEPARFLEIQYRGRPNTDEWSLGLVGKGVTFDTGGIDLKPWQGMEDMKGDMGGAACVAATLYGIARLGLPLNVVCAIPLCENMPDGQAIKPGDVLRAMNGKTVEVLNTDAEGRLILADALYYVSSTYKPPVLMDVATLTGAMMVALGSTYTGVFTNSDRLWSDLQTAGNSTYELLWRMPMHPEYRKAIHSSRVADLANISGGRGGGASTAAMFLREFVGQPAVPDSELGDHPNEQEQLEWEVESAGEPCHYAHVDMAGTMDSKSSEAYHHKGMTGRPTRALLEYACRLAQQ</sequence>
<dbReference type="Gene3D" id="3.40.220.10">
    <property type="entry name" value="Leucine Aminopeptidase, subunit E, domain 1"/>
    <property type="match status" value="1"/>
</dbReference>
<proteinExistence type="inferred from homology"/>
<evidence type="ECO:0000256" key="1">
    <source>
        <dbReference type="ARBA" id="ARBA00000135"/>
    </source>
</evidence>
<dbReference type="PRINTS" id="PR00481">
    <property type="entry name" value="LAMNOPPTDASE"/>
</dbReference>